<dbReference type="RefSeq" id="XP_005790858.1">
    <property type="nucleotide sequence ID" value="XM_005790801.1"/>
</dbReference>
<evidence type="ECO:0000256" key="1">
    <source>
        <dbReference type="SAM" id="MobiDB-lite"/>
    </source>
</evidence>
<keyword evidence="4" id="KW-1185">Reference proteome</keyword>
<dbReference type="RefSeq" id="XP_005769925.1">
    <property type="nucleotide sequence ID" value="XM_005769868.1"/>
</dbReference>
<organism evidence="3 4">
    <name type="scientific">Emiliania huxleyi (strain CCMP1516)</name>
    <dbReference type="NCBI Taxonomy" id="280463"/>
    <lineage>
        <taxon>Eukaryota</taxon>
        <taxon>Haptista</taxon>
        <taxon>Haptophyta</taxon>
        <taxon>Prymnesiophyceae</taxon>
        <taxon>Isochrysidales</taxon>
        <taxon>Noelaerhabdaceae</taxon>
        <taxon>Emiliania</taxon>
    </lineage>
</organism>
<accession>A0A0D3J1W1</accession>
<dbReference type="EnsemblProtists" id="EOD17496">
    <property type="protein sequence ID" value="EOD17496"/>
    <property type="gene ID" value="EMIHUDRAFT_458983"/>
</dbReference>
<dbReference type="PaxDb" id="2903-EOD17496"/>
<evidence type="ECO:0000313" key="4">
    <source>
        <dbReference type="Proteomes" id="UP000013827"/>
    </source>
</evidence>
<feature type="domain" description="Glycosyl transferase family 25" evidence="2">
    <location>
        <begin position="166"/>
        <end position="281"/>
    </location>
</feature>
<dbReference type="KEGG" id="ehx:EMIHUDRAFT_454642"/>
<feature type="region of interest" description="Disordered" evidence="1">
    <location>
        <begin position="1"/>
        <end position="40"/>
    </location>
</feature>
<name>A0A0D3J1W1_EMIH1</name>
<feature type="compositionally biased region" description="Polar residues" evidence="1">
    <location>
        <begin position="1"/>
        <end position="32"/>
    </location>
</feature>
<dbReference type="AlphaFoldDB" id="A0A0D3J1W1"/>
<dbReference type="Pfam" id="PF01755">
    <property type="entry name" value="Glyco_transf_25"/>
    <property type="match status" value="1"/>
</dbReference>
<dbReference type="GeneID" id="17283698"/>
<dbReference type="Proteomes" id="UP000013827">
    <property type="component" value="Unassembled WGS sequence"/>
</dbReference>
<reference evidence="3" key="2">
    <citation type="submission" date="2024-10" db="UniProtKB">
        <authorList>
            <consortium name="EnsemblProtists"/>
        </authorList>
    </citation>
    <scope>IDENTIFICATION</scope>
</reference>
<dbReference type="HOGENOM" id="CLU_848454_0_0_1"/>
<reference evidence="4" key="1">
    <citation type="journal article" date="2013" name="Nature">
        <title>Pan genome of the phytoplankton Emiliania underpins its global distribution.</title>
        <authorList>
            <person name="Read B.A."/>
            <person name="Kegel J."/>
            <person name="Klute M.J."/>
            <person name="Kuo A."/>
            <person name="Lefebvre S.C."/>
            <person name="Maumus F."/>
            <person name="Mayer C."/>
            <person name="Miller J."/>
            <person name="Monier A."/>
            <person name="Salamov A."/>
            <person name="Young J."/>
            <person name="Aguilar M."/>
            <person name="Claverie J.M."/>
            <person name="Frickenhaus S."/>
            <person name="Gonzalez K."/>
            <person name="Herman E.K."/>
            <person name="Lin Y.C."/>
            <person name="Napier J."/>
            <person name="Ogata H."/>
            <person name="Sarno A.F."/>
            <person name="Shmutz J."/>
            <person name="Schroeder D."/>
            <person name="de Vargas C."/>
            <person name="Verret F."/>
            <person name="von Dassow P."/>
            <person name="Valentin K."/>
            <person name="Van de Peer Y."/>
            <person name="Wheeler G."/>
            <person name="Dacks J.B."/>
            <person name="Delwiche C.F."/>
            <person name="Dyhrman S.T."/>
            <person name="Glockner G."/>
            <person name="John U."/>
            <person name="Richards T."/>
            <person name="Worden A.Z."/>
            <person name="Zhang X."/>
            <person name="Grigoriev I.V."/>
            <person name="Allen A.E."/>
            <person name="Bidle K."/>
            <person name="Borodovsky M."/>
            <person name="Bowler C."/>
            <person name="Brownlee C."/>
            <person name="Cock J.M."/>
            <person name="Elias M."/>
            <person name="Gladyshev V.N."/>
            <person name="Groth M."/>
            <person name="Guda C."/>
            <person name="Hadaegh A."/>
            <person name="Iglesias-Rodriguez M.D."/>
            <person name="Jenkins J."/>
            <person name="Jones B.M."/>
            <person name="Lawson T."/>
            <person name="Leese F."/>
            <person name="Lindquist E."/>
            <person name="Lobanov A."/>
            <person name="Lomsadze A."/>
            <person name="Malik S.B."/>
            <person name="Marsh M.E."/>
            <person name="Mackinder L."/>
            <person name="Mock T."/>
            <person name="Mueller-Roeber B."/>
            <person name="Pagarete A."/>
            <person name="Parker M."/>
            <person name="Probert I."/>
            <person name="Quesneville H."/>
            <person name="Raines C."/>
            <person name="Rensing S.A."/>
            <person name="Riano-Pachon D.M."/>
            <person name="Richier S."/>
            <person name="Rokitta S."/>
            <person name="Shiraiwa Y."/>
            <person name="Soanes D.M."/>
            <person name="van der Giezen M."/>
            <person name="Wahlund T.M."/>
            <person name="Williams B."/>
            <person name="Wilson W."/>
            <person name="Wolfe G."/>
            <person name="Wurch L.L."/>
        </authorList>
    </citation>
    <scope>NUCLEOTIDE SEQUENCE</scope>
</reference>
<proteinExistence type="predicted"/>
<protein>
    <recommendedName>
        <fullName evidence="2">Glycosyl transferase family 25 domain-containing protein</fullName>
    </recommendedName>
</protein>
<evidence type="ECO:0000259" key="2">
    <source>
        <dbReference type="Pfam" id="PF01755"/>
    </source>
</evidence>
<sequence>MSETVALSSQLSAATEPDTNAKSRGAVGTSSRRSTRIDANKRRAAMVDRVAKSVKRELKLLGSELQAWQQPKDPQQTARIQRECVKHFVTTQQQQRMREEAYPTAAAAAARLAKRLRNQSPCRPSETVPIMLHNSYQLAKADPRIVSTTWNSSLNCKYDTRTLPATLTMSNGERGCSMSHAILWHACASSGDDTPMLILEDDAVLSPNFVARTRKLIARVEAAVPAEERTVLLYLGGDVMAWRKEEDALQLGYGLRECEYVYQTSSYILWPAAARKLLTLLPVDGPADVYLSRLLLERKLRALMCRPRLVCQAAPYENGDIDHTNIFA</sequence>
<evidence type="ECO:0000313" key="3">
    <source>
        <dbReference type="EnsemblProtists" id="EOD17496"/>
    </source>
</evidence>
<dbReference type="InterPro" id="IPR002654">
    <property type="entry name" value="Glyco_trans_25"/>
</dbReference>
<dbReference type="eggNOG" id="ENOG502SVAQ">
    <property type="taxonomic scope" value="Eukaryota"/>
</dbReference>
<dbReference type="KEGG" id="ehx:EMIHUDRAFT_458983"/>
<dbReference type="GeneID" id="17263643"/>
<dbReference type="EnsemblProtists" id="EOD38429">
    <property type="protein sequence ID" value="EOD38429"/>
    <property type="gene ID" value="EMIHUDRAFT_454642"/>
</dbReference>